<keyword evidence="3" id="KW-1185">Reference proteome</keyword>
<evidence type="ECO:0000313" key="2">
    <source>
        <dbReference type="EMBL" id="TPP10763.1"/>
    </source>
</evidence>
<dbReference type="RefSeq" id="WP_140827079.1">
    <property type="nucleotide sequence ID" value="NZ_VFYP01000001.1"/>
</dbReference>
<comment type="caution">
    <text evidence="2">The sequence shown here is derived from an EMBL/GenBank/DDBJ whole genome shotgun (WGS) entry which is preliminary data.</text>
</comment>
<dbReference type="Proteomes" id="UP000316429">
    <property type="component" value="Unassembled WGS sequence"/>
</dbReference>
<keyword evidence="1" id="KW-0732">Signal</keyword>
<dbReference type="OrthoDB" id="7864325at2"/>
<dbReference type="EMBL" id="VFYP01000001">
    <property type="protein sequence ID" value="TPP10763.1"/>
    <property type="molecule type" value="Genomic_DNA"/>
</dbReference>
<name>A0A504V0A0_9HYPH</name>
<accession>A0A504V0A0</accession>
<proteinExistence type="predicted"/>
<dbReference type="AlphaFoldDB" id="A0A504V0A0"/>
<sequence>MTGMRRLATILCVTLSAAAVQAQEGGRKAIAFVQAPEMSAGQCLDKDTASAIDCAVKQCIDGGGTAEDCQVNATCYPANWSVDVFMMADGGPHWHQYSCGWQTRELALKAAELACSTAQKDGLVECSAVQLIDENGKITEPPFN</sequence>
<gene>
    <name evidence="2" type="ORF">FJQ55_07955</name>
</gene>
<protein>
    <recommendedName>
        <fullName evidence="4">DUF4189 domain-containing protein</fullName>
    </recommendedName>
</protein>
<evidence type="ECO:0000256" key="1">
    <source>
        <dbReference type="SAM" id="SignalP"/>
    </source>
</evidence>
<organism evidence="2 3">
    <name type="scientific">Rhizobium glycinendophyticum</name>
    <dbReference type="NCBI Taxonomy" id="2589807"/>
    <lineage>
        <taxon>Bacteria</taxon>
        <taxon>Pseudomonadati</taxon>
        <taxon>Pseudomonadota</taxon>
        <taxon>Alphaproteobacteria</taxon>
        <taxon>Hyphomicrobiales</taxon>
        <taxon>Rhizobiaceae</taxon>
        <taxon>Rhizobium/Agrobacterium group</taxon>
        <taxon>Rhizobium</taxon>
    </lineage>
</organism>
<feature type="signal peptide" evidence="1">
    <location>
        <begin position="1"/>
        <end position="22"/>
    </location>
</feature>
<reference evidence="2 3" key="1">
    <citation type="submission" date="2019-06" db="EMBL/GenBank/DDBJ databases">
        <title>Rhizobium sp. CL12 isolated from roots of soybean.</title>
        <authorList>
            <person name="Wang C."/>
        </authorList>
    </citation>
    <scope>NUCLEOTIDE SEQUENCE [LARGE SCALE GENOMIC DNA]</scope>
    <source>
        <strain evidence="2 3">CL12</strain>
    </source>
</reference>
<evidence type="ECO:0000313" key="3">
    <source>
        <dbReference type="Proteomes" id="UP000316429"/>
    </source>
</evidence>
<feature type="chain" id="PRO_5021284958" description="DUF4189 domain-containing protein" evidence="1">
    <location>
        <begin position="23"/>
        <end position="144"/>
    </location>
</feature>
<evidence type="ECO:0008006" key="4">
    <source>
        <dbReference type="Google" id="ProtNLM"/>
    </source>
</evidence>